<protein>
    <submittedName>
        <fullName evidence="2">Uncharacterized protein</fullName>
    </submittedName>
</protein>
<accession>A0A177E228</accession>
<feature type="region of interest" description="Disordered" evidence="1">
    <location>
        <begin position="220"/>
        <end position="248"/>
    </location>
</feature>
<gene>
    <name evidence="2" type="ORF">CC77DRAFT_1005101</name>
</gene>
<dbReference type="KEGG" id="aalt:CC77DRAFT_1005101"/>
<evidence type="ECO:0000313" key="2">
    <source>
        <dbReference type="EMBL" id="OAG25501.1"/>
    </source>
</evidence>
<name>A0A177E228_ALTAL</name>
<reference evidence="2 3" key="1">
    <citation type="submission" date="2016-05" db="EMBL/GenBank/DDBJ databases">
        <title>Comparative analysis of secretome profiles of manganese(II)-oxidizing ascomycete fungi.</title>
        <authorList>
            <consortium name="DOE Joint Genome Institute"/>
            <person name="Zeiner C.A."/>
            <person name="Purvine S.O."/>
            <person name="Zink E.M."/>
            <person name="Wu S."/>
            <person name="Pasa-Tolic L."/>
            <person name="Chaput D.L."/>
            <person name="Haridas S."/>
            <person name="Grigoriev I.V."/>
            <person name="Santelli C.M."/>
            <person name="Hansel C.M."/>
        </authorList>
    </citation>
    <scope>NUCLEOTIDE SEQUENCE [LARGE SCALE GENOMIC DNA]</scope>
    <source>
        <strain evidence="2 3">SRC1lrK2f</strain>
    </source>
</reference>
<dbReference type="Proteomes" id="UP000077248">
    <property type="component" value="Unassembled WGS sequence"/>
</dbReference>
<sequence>MPAIPRLGFQVIHYHRSSLDPDSPLIVHSIGIYHTFALAQAVALSELQRTLNDCLRIGYHGRYCDLIDCSYRGLITVCKESTLDGYMFMREIPVSEFRLEKLNMSHDASQAGTRLAKETKTNTQVIDTAWPLVRLPATPEQHKEPTTPKRIARRGEHVVMHEPAPSSPQLPPLGVQFDKERQPEWSQTRVPWFDRRDDAPFRRPGQTPYAQVMAFSTAAPTSSTCSVRLGSGHRSEYTTAASREPSNI</sequence>
<dbReference type="GeneID" id="29108914"/>
<keyword evidence="3" id="KW-1185">Reference proteome</keyword>
<dbReference type="EMBL" id="KV441470">
    <property type="protein sequence ID" value="OAG25501.1"/>
    <property type="molecule type" value="Genomic_DNA"/>
</dbReference>
<dbReference type="VEuPathDB" id="FungiDB:CC77DRAFT_1005101"/>
<evidence type="ECO:0000256" key="1">
    <source>
        <dbReference type="SAM" id="MobiDB-lite"/>
    </source>
</evidence>
<feature type="region of interest" description="Disordered" evidence="1">
    <location>
        <begin position="161"/>
        <end position="186"/>
    </location>
</feature>
<organism evidence="2 3">
    <name type="scientific">Alternaria alternata</name>
    <name type="common">Alternaria rot fungus</name>
    <name type="synonym">Torula alternata</name>
    <dbReference type="NCBI Taxonomy" id="5599"/>
    <lineage>
        <taxon>Eukaryota</taxon>
        <taxon>Fungi</taxon>
        <taxon>Dikarya</taxon>
        <taxon>Ascomycota</taxon>
        <taxon>Pezizomycotina</taxon>
        <taxon>Dothideomycetes</taxon>
        <taxon>Pleosporomycetidae</taxon>
        <taxon>Pleosporales</taxon>
        <taxon>Pleosporineae</taxon>
        <taxon>Pleosporaceae</taxon>
        <taxon>Alternaria</taxon>
        <taxon>Alternaria sect. Alternaria</taxon>
        <taxon>Alternaria alternata complex</taxon>
    </lineage>
</organism>
<dbReference type="OMA" id="FHYSNDI"/>
<dbReference type="RefSeq" id="XP_018390922.1">
    <property type="nucleotide sequence ID" value="XM_018523320.1"/>
</dbReference>
<dbReference type="AlphaFoldDB" id="A0A177E228"/>
<evidence type="ECO:0000313" key="3">
    <source>
        <dbReference type="Proteomes" id="UP000077248"/>
    </source>
</evidence>
<feature type="compositionally biased region" description="Polar residues" evidence="1">
    <location>
        <begin position="237"/>
        <end position="248"/>
    </location>
</feature>
<proteinExistence type="predicted"/>